<feature type="chain" id="PRO_5042064171" evidence="2">
    <location>
        <begin position="22"/>
        <end position="694"/>
    </location>
</feature>
<feature type="transmembrane region" description="Helical" evidence="1">
    <location>
        <begin position="408"/>
        <end position="429"/>
    </location>
</feature>
<feature type="transmembrane region" description="Helical" evidence="1">
    <location>
        <begin position="327"/>
        <end position="344"/>
    </location>
</feature>
<proteinExistence type="predicted"/>
<feature type="transmembrane region" description="Helical" evidence="1">
    <location>
        <begin position="435"/>
        <end position="458"/>
    </location>
</feature>
<dbReference type="Proteomes" id="UP001295684">
    <property type="component" value="Unassembled WGS sequence"/>
</dbReference>
<evidence type="ECO:0000256" key="2">
    <source>
        <dbReference type="SAM" id="SignalP"/>
    </source>
</evidence>
<comment type="caution">
    <text evidence="3">The sequence shown here is derived from an EMBL/GenBank/DDBJ whole genome shotgun (WGS) entry which is preliminary data.</text>
</comment>
<evidence type="ECO:0000313" key="3">
    <source>
        <dbReference type="EMBL" id="CAI2370146.1"/>
    </source>
</evidence>
<keyword evidence="2" id="KW-0732">Signal</keyword>
<organism evidence="3 4">
    <name type="scientific">Euplotes crassus</name>
    <dbReference type="NCBI Taxonomy" id="5936"/>
    <lineage>
        <taxon>Eukaryota</taxon>
        <taxon>Sar</taxon>
        <taxon>Alveolata</taxon>
        <taxon>Ciliophora</taxon>
        <taxon>Intramacronucleata</taxon>
        <taxon>Spirotrichea</taxon>
        <taxon>Hypotrichia</taxon>
        <taxon>Euplotida</taxon>
        <taxon>Euplotidae</taxon>
        <taxon>Moneuplotes</taxon>
    </lineage>
</organism>
<accession>A0AAD1UIM1</accession>
<dbReference type="AlphaFoldDB" id="A0AAD1UIM1"/>
<gene>
    <name evidence="3" type="ORF">ECRASSUSDP1_LOCUS11454</name>
</gene>
<feature type="transmembrane region" description="Helical" evidence="1">
    <location>
        <begin position="253"/>
        <end position="275"/>
    </location>
</feature>
<keyword evidence="1" id="KW-1133">Transmembrane helix</keyword>
<evidence type="ECO:0000313" key="4">
    <source>
        <dbReference type="Proteomes" id="UP001295684"/>
    </source>
</evidence>
<feature type="transmembrane region" description="Helical" evidence="1">
    <location>
        <begin position="295"/>
        <end position="315"/>
    </location>
</feature>
<dbReference type="EMBL" id="CAMPGE010011311">
    <property type="protein sequence ID" value="CAI2370146.1"/>
    <property type="molecule type" value="Genomic_DNA"/>
</dbReference>
<name>A0AAD1UIM1_EUPCR</name>
<keyword evidence="1" id="KW-0812">Transmembrane</keyword>
<keyword evidence="4" id="KW-1185">Reference proteome</keyword>
<protein>
    <submittedName>
        <fullName evidence="3">Uncharacterized protein</fullName>
    </submittedName>
</protein>
<sequence>MRASKTIFGILFIMVFQISRAVIGEKKLTNNIQEGITPYLFFGFKGGGSINEEIRYSPDTTPIYLFFCKSEEVRDIYKGRMQLHDVLQIFNQGTTLNRATDDCYNVTEKMKSMCEQIHVNDNLMDYYLNFDYQNKRIIYDLREKRESRTDERFYQDSENLKKVPYFDREVHFKYDIKDKDSGFYVFFISHCQQSIDEIGINYTVVNPGGEHLSVDLIPNKLTYLVFFITWICVLLISSAVVSLRVYKRHDLSYICLLILLSYFIITSYLILRYIYWRNFSKNGKVNIYFEGFLNFIEVFSIVMYLIIIHLVGSGYKIISNSFSCYKCAKNIAVMLCIGITSLFLRYTSFILLIFFGTEVIIMVIFLRCDIQSCIRKLKRINSELNPIFVEERDIINSNNNMIKYYKCFIVYLLIYSFMEMTIMCLRPFFAIYHEWIFVLAQQAVNLVSMTFLFVTLTYSIKFKKFEGLNDGALVAPNPYFKNKSLKICGEIIVIKSEFETEKSALHLGIESDSGINLAEPVEKDLGERAKIYETSMIDFPQKMTENSNKNHLDTSCFEGIEDRYNLRNDFHGFDEECKEEQKAHTMRNDTEKDSKISEFPILKDSLKYCEPCNLFEAQNIIDLRDPSRNYEECKLNFKQESRDLSFQNGRKRSNSAQRLENFNALGFMQCVEEEKESSSFSFVSPDMINLEILL</sequence>
<feature type="transmembrane region" description="Helical" evidence="1">
    <location>
        <begin position="221"/>
        <end position="241"/>
    </location>
</feature>
<keyword evidence="1" id="KW-0472">Membrane</keyword>
<feature type="transmembrane region" description="Helical" evidence="1">
    <location>
        <begin position="350"/>
        <end position="370"/>
    </location>
</feature>
<evidence type="ECO:0000256" key="1">
    <source>
        <dbReference type="SAM" id="Phobius"/>
    </source>
</evidence>
<feature type="signal peptide" evidence="2">
    <location>
        <begin position="1"/>
        <end position="21"/>
    </location>
</feature>
<reference evidence="3" key="1">
    <citation type="submission" date="2023-07" db="EMBL/GenBank/DDBJ databases">
        <authorList>
            <consortium name="AG Swart"/>
            <person name="Singh M."/>
            <person name="Singh A."/>
            <person name="Seah K."/>
            <person name="Emmerich C."/>
        </authorList>
    </citation>
    <scope>NUCLEOTIDE SEQUENCE</scope>
    <source>
        <strain evidence="3">DP1</strain>
    </source>
</reference>